<keyword evidence="3" id="KW-1185">Reference proteome</keyword>
<sequence>MVSSSPTVSHPPGHSYPVTDLLFVSQENDQEWIIENLIRPGDQVLLAGAPKSGKSLLGLQLALFVALGGKPKHTKRRFMFQQGAALEIDPVTGQPPENIIEVKTPRKVLYLSWEMGTRSVSARLSKQLEGLGFTMPSKSTPADPALNDLPLFHVFELPPPTGGKEPRRSLQVVVQSPNNRAKTAAEETFERKDDFEDLKALIKAAEPELVIIDTLIQMHQLNENSNIEMKAVMQAVRAACVRPSPKDREKEERVAHVILHHMRKEGPQSYGPSGAESMRGAGSIHSEADLALMLWKNNSQYNLTGSARDVAVDDLVLWRDKGSLLFWAESKADLGERFEGYLASLMFAFLSDQAVWSKPEGVSKGDAMVWIKNNAETVAEGVRWTKDTEVPENRITLLFERLATNGLIAALPIHTKGGRGKQKCYKLELNMPITEATVRDAVGRQQYRSASKRRRKTPASKVPKDTVTSEGLVNPAGNPKADGHEGGPPGSSLQPTS</sequence>
<dbReference type="Proteomes" id="UP000095228">
    <property type="component" value="Chromosome"/>
</dbReference>
<evidence type="ECO:0000256" key="1">
    <source>
        <dbReference type="SAM" id="MobiDB-lite"/>
    </source>
</evidence>
<proteinExistence type="predicted"/>
<name>A0A1D8AYW5_9BACT</name>
<evidence type="ECO:0000313" key="2">
    <source>
        <dbReference type="EMBL" id="AOS46088.1"/>
    </source>
</evidence>
<dbReference type="AlphaFoldDB" id="A0A1D8AYW5"/>
<dbReference type="Gene3D" id="3.40.50.300">
    <property type="entry name" value="P-loop containing nucleotide triphosphate hydrolases"/>
    <property type="match status" value="1"/>
</dbReference>
<dbReference type="KEGG" id="obg:Verru16b_03184"/>
<organism evidence="2 3">
    <name type="scientific">Lacunisphaera limnophila</name>
    <dbReference type="NCBI Taxonomy" id="1838286"/>
    <lineage>
        <taxon>Bacteria</taxon>
        <taxon>Pseudomonadati</taxon>
        <taxon>Verrucomicrobiota</taxon>
        <taxon>Opitutia</taxon>
        <taxon>Opitutales</taxon>
        <taxon>Opitutaceae</taxon>
        <taxon>Lacunisphaera</taxon>
    </lineage>
</organism>
<reference evidence="2 3" key="1">
    <citation type="submission" date="2016-06" db="EMBL/GenBank/DDBJ databases">
        <title>Three novel species with peptidoglycan cell walls form the new genus Lacunisphaera gen. nov. in the family Opitutaceae of the verrucomicrobial subdivision 4.</title>
        <authorList>
            <person name="Rast P."/>
            <person name="Gloeckner I."/>
            <person name="Jogler M."/>
            <person name="Boedeker C."/>
            <person name="Jeske O."/>
            <person name="Wiegand S."/>
            <person name="Reinhardt R."/>
            <person name="Schumann P."/>
            <person name="Rohde M."/>
            <person name="Spring S."/>
            <person name="Gloeckner F.O."/>
            <person name="Jogler C."/>
        </authorList>
    </citation>
    <scope>NUCLEOTIDE SEQUENCE [LARGE SCALE GENOMIC DNA]</scope>
    <source>
        <strain evidence="2 3">IG16b</strain>
    </source>
</reference>
<evidence type="ECO:0000313" key="3">
    <source>
        <dbReference type="Proteomes" id="UP000095228"/>
    </source>
</evidence>
<gene>
    <name evidence="2" type="ORF">Verru16b_03184</name>
</gene>
<dbReference type="RefSeq" id="WP_157772465.1">
    <property type="nucleotide sequence ID" value="NZ_CP016094.1"/>
</dbReference>
<feature type="region of interest" description="Disordered" evidence="1">
    <location>
        <begin position="440"/>
        <end position="497"/>
    </location>
</feature>
<accession>A0A1D8AYW5</accession>
<dbReference type="OrthoDB" id="34187at2"/>
<dbReference type="SUPFAM" id="SSF52540">
    <property type="entry name" value="P-loop containing nucleoside triphosphate hydrolases"/>
    <property type="match status" value="1"/>
</dbReference>
<dbReference type="InterPro" id="IPR027417">
    <property type="entry name" value="P-loop_NTPase"/>
</dbReference>
<protein>
    <submittedName>
        <fullName evidence="2">Uncharacterized protein</fullName>
    </submittedName>
</protein>
<dbReference type="EMBL" id="CP016094">
    <property type="protein sequence ID" value="AOS46088.1"/>
    <property type="molecule type" value="Genomic_DNA"/>
</dbReference>
<dbReference type="Pfam" id="PF13481">
    <property type="entry name" value="AAA_25"/>
    <property type="match status" value="1"/>
</dbReference>